<reference evidence="3" key="1">
    <citation type="submission" date="2018-02" db="EMBL/GenBank/DDBJ databases">
        <authorList>
            <person name="Hausmann B."/>
        </authorList>
    </citation>
    <scope>NUCLEOTIDE SEQUENCE [LARGE SCALE GENOMIC DNA]</scope>
    <source>
        <strain evidence="3">Peat soil MAG SbA1</strain>
    </source>
</reference>
<dbReference type="AlphaFoldDB" id="A0A2U3L0V1"/>
<dbReference type="Pfam" id="PF07238">
    <property type="entry name" value="PilZ"/>
    <property type="match status" value="1"/>
</dbReference>
<organism evidence="2 3">
    <name type="scientific">Candidatus Sulfotelmatobacter kueseliae</name>
    <dbReference type="NCBI Taxonomy" id="2042962"/>
    <lineage>
        <taxon>Bacteria</taxon>
        <taxon>Pseudomonadati</taxon>
        <taxon>Acidobacteriota</taxon>
        <taxon>Terriglobia</taxon>
        <taxon>Terriglobales</taxon>
        <taxon>Candidatus Korobacteraceae</taxon>
        <taxon>Candidatus Sulfotelmatobacter</taxon>
    </lineage>
</organism>
<dbReference type="InterPro" id="IPR009875">
    <property type="entry name" value="PilZ_domain"/>
</dbReference>
<name>A0A2U3L0V1_9BACT</name>
<gene>
    <name evidence="2" type="ORF">SBA1_60031</name>
</gene>
<dbReference type="Proteomes" id="UP000238701">
    <property type="component" value="Unassembled WGS sequence"/>
</dbReference>
<evidence type="ECO:0000313" key="2">
    <source>
        <dbReference type="EMBL" id="SPF45477.1"/>
    </source>
</evidence>
<dbReference type="EMBL" id="OMOD01000155">
    <property type="protein sequence ID" value="SPF45477.1"/>
    <property type="molecule type" value="Genomic_DNA"/>
</dbReference>
<dbReference type="GO" id="GO:0035438">
    <property type="term" value="F:cyclic-di-GMP binding"/>
    <property type="evidence" value="ECO:0007669"/>
    <property type="project" value="InterPro"/>
</dbReference>
<sequence length="175" mass="20356">MPQKFMDVLMLGRCSHEFSWPRRGPDGDYYQVCLLCAAEYKYDWTTMRRTERVKHEPVSGVRRSHARQKRPTWVPRARRLKLDIPLRYRVNRASTWYEGIIENISQSGVLFLGPQQLPVNALIEMVFEMPEEISGQKNSNVVCQGRVMRAKDAVKQEEEGQVGLAASIVDYKFIH</sequence>
<feature type="domain" description="PilZ" evidence="1">
    <location>
        <begin position="67"/>
        <end position="164"/>
    </location>
</feature>
<dbReference type="Gene3D" id="2.40.10.220">
    <property type="entry name" value="predicted glycosyltransferase like domains"/>
    <property type="match status" value="1"/>
</dbReference>
<evidence type="ECO:0000313" key="3">
    <source>
        <dbReference type="Proteomes" id="UP000238701"/>
    </source>
</evidence>
<evidence type="ECO:0000259" key="1">
    <source>
        <dbReference type="Pfam" id="PF07238"/>
    </source>
</evidence>
<protein>
    <recommendedName>
        <fullName evidence="1">PilZ domain-containing protein</fullName>
    </recommendedName>
</protein>
<proteinExistence type="predicted"/>
<accession>A0A2U3L0V1</accession>